<sequence>MSDPDGLLLGAGAGGEPEPAAVPDPDDPLALGEYRPGSAAVLTDAERWPTLDAEAAARLDRWRTHPAAPTWVHATGDRLTAEAVERTRTPLPLEGWLDEHLATARKLPFYRGRAGLSTLADFPPIGRADLAADVSAFVPLDADLDRMLHGTSSGSTGAALVIPDDVEEVARGFHLLFDLARRAGVDWTPDAERLALVWVLQQRQAFTYVSLISGFAHRAMARVNLDRRAWRAASDRSRFLAAADPQVISGNPTSLAELLSDDLRGVLRPLALFSGAMALSGPLRAELEAAFACPVIDVYGLHETRPIAARTDDGPFRVLDRRVLVEVLDAEGRPVPEGTMGEIVVTAGENPLLPLVRYRTGDVGRLVRLADGGVAIADLEGREHTEFVTGAGTRVPSVDLTQQLQSHGALGWAVVQGASGAVAATVVGGDAERIRAALERLLDQPVEVTRVERLIDLGEGKPRRFVSHAVDPGRETATA</sequence>
<feature type="compositionally biased region" description="Low complexity" evidence="1">
    <location>
        <begin position="16"/>
        <end position="29"/>
    </location>
</feature>
<dbReference type="PANTHER" id="PTHR36932:SF1">
    <property type="entry name" value="CAPSULAR POLYSACCHARIDE BIOSYNTHESIS PROTEIN"/>
    <property type="match status" value="1"/>
</dbReference>
<evidence type="ECO:0000259" key="2">
    <source>
        <dbReference type="Pfam" id="PF00501"/>
    </source>
</evidence>
<feature type="region of interest" description="Disordered" evidence="1">
    <location>
        <begin position="1"/>
        <end position="29"/>
    </location>
</feature>
<protein>
    <submittedName>
        <fullName evidence="3">Coenzyme F390 synthetase</fullName>
    </submittedName>
</protein>
<name>E8NGU7_MICTS</name>
<feature type="domain" description="AMP-dependent synthetase/ligase" evidence="2">
    <location>
        <begin position="205"/>
        <end position="346"/>
    </location>
</feature>
<evidence type="ECO:0000256" key="1">
    <source>
        <dbReference type="SAM" id="MobiDB-lite"/>
    </source>
</evidence>
<dbReference type="HOGENOM" id="CLU_036809_0_0_11"/>
<dbReference type="Pfam" id="PF00501">
    <property type="entry name" value="AMP-binding"/>
    <property type="match status" value="1"/>
</dbReference>
<dbReference type="PANTHER" id="PTHR36932">
    <property type="entry name" value="CAPSULAR POLYSACCHARIDE BIOSYNTHESIS PROTEIN"/>
    <property type="match status" value="1"/>
</dbReference>
<dbReference type="eggNOG" id="COG1541">
    <property type="taxonomic scope" value="Bacteria"/>
</dbReference>
<reference key="2">
    <citation type="submission" date="2011-02" db="EMBL/GenBank/DDBJ databases">
        <title>Genome sequence of Microbacterium testaceum StLB037.</title>
        <authorList>
            <person name="Morohoshi T."/>
            <person name="Wang W.Z."/>
            <person name="Someya N."/>
            <person name="Ikeda T."/>
        </authorList>
    </citation>
    <scope>NUCLEOTIDE SEQUENCE</scope>
    <source>
        <strain>StLB037</strain>
    </source>
</reference>
<dbReference type="InterPro" id="IPR000873">
    <property type="entry name" value="AMP-dep_synth/lig_dom"/>
</dbReference>
<accession>E8NGU7</accession>
<dbReference type="KEGG" id="mts:MTES_2432"/>
<dbReference type="EMBL" id="AP012052">
    <property type="protein sequence ID" value="BAJ75396.1"/>
    <property type="molecule type" value="Genomic_DNA"/>
</dbReference>
<evidence type="ECO:0000313" key="3">
    <source>
        <dbReference type="EMBL" id="BAJ75396.1"/>
    </source>
</evidence>
<dbReference type="STRING" id="979556.MTES_2432"/>
<dbReference type="Proteomes" id="UP000008975">
    <property type="component" value="Chromosome"/>
</dbReference>
<evidence type="ECO:0000313" key="4">
    <source>
        <dbReference type="Proteomes" id="UP000008975"/>
    </source>
</evidence>
<dbReference type="AlphaFoldDB" id="E8NGU7"/>
<reference evidence="3 4" key="1">
    <citation type="journal article" date="2011" name="J. Bacteriol.">
        <title>Genome sequence of Microbacterium testaceum StLB037, an N-acylhomoserine lactone-degrading bacterium isolated from potato leaves.</title>
        <authorList>
            <person name="Morohoshi T."/>
            <person name="Wang W.-Z."/>
            <person name="Someya N."/>
            <person name="Ikeda T."/>
        </authorList>
    </citation>
    <scope>NUCLEOTIDE SEQUENCE [LARGE SCALE GENOMIC DNA]</scope>
    <source>
        <strain evidence="3 4">StLB037</strain>
    </source>
</reference>
<organism evidence="3 4">
    <name type="scientific">Microbacterium testaceum (strain StLB037)</name>
    <dbReference type="NCBI Taxonomy" id="979556"/>
    <lineage>
        <taxon>Bacteria</taxon>
        <taxon>Bacillati</taxon>
        <taxon>Actinomycetota</taxon>
        <taxon>Actinomycetes</taxon>
        <taxon>Micrococcales</taxon>
        <taxon>Microbacteriaceae</taxon>
        <taxon>Microbacterium</taxon>
    </lineage>
</organism>
<proteinExistence type="predicted"/>
<dbReference type="InterPro" id="IPR042099">
    <property type="entry name" value="ANL_N_sf"/>
</dbReference>
<dbReference type="InterPro" id="IPR053158">
    <property type="entry name" value="CapK_Type1_Caps_Biosynth"/>
</dbReference>
<dbReference type="Gene3D" id="3.40.50.12780">
    <property type="entry name" value="N-terminal domain of ligase-like"/>
    <property type="match status" value="1"/>
</dbReference>
<dbReference type="SUPFAM" id="SSF56801">
    <property type="entry name" value="Acetyl-CoA synthetase-like"/>
    <property type="match status" value="1"/>
</dbReference>
<dbReference type="RefSeq" id="WP_013585521.1">
    <property type="nucleotide sequence ID" value="NC_015125.1"/>
</dbReference>
<gene>
    <name evidence="3" type="ordered locus">MTES_2432</name>
</gene>